<reference evidence="2 3" key="1">
    <citation type="submission" date="2023-08" db="EMBL/GenBank/DDBJ databases">
        <authorList>
            <person name="Palmer J.M."/>
        </authorList>
    </citation>
    <scope>NUCLEOTIDE SEQUENCE [LARGE SCALE GENOMIC DNA]</scope>
    <source>
        <strain evidence="2 3">TWF481</strain>
    </source>
</reference>
<evidence type="ECO:0000256" key="1">
    <source>
        <dbReference type="SAM" id="MobiDB-lite"/>
    </source>
</evidence>
<sequence>MAPCVSSTESAPRYVGTNGAAPDRNQPARDPPRDPTRSSAPGPSTAPDNQSAPNPGTAPDNGRTFNPGPLPNEIMHVGSWTWDNSP</sequence>
<evidence type="ECO:0000313" key="3">
    <source>
        <dbReference type="Proteomes" id="UP001370758"/>
    </source>
</evidence>
<feature type="compositionally biased region" description="Polar residues" evidence="1">
    <location>
        <begin position="1"/>
        <end position="10"/>
    </location>
</feature>
<feature type="compositionally biased region" description="Basic and acidic residues" evidence="1">
    <location>
        <begin position="26"/>
        <end position="36"/>
    </location>
</feature>
<feature type="region of interest" description="Disordered" evidence="1">
    <location>
        <begin position="1"/>
        <end position="86"/>
    </location>
</feature>
<protein>
    <submittedName>
        <fullName evidence="2">Uncharacterized protein</fullName>
    </submittedName>
</protein>
<dbReference type="Proteomes" id="UP001370758">
    <property type="component" value="Unassembled WGS sequence"/>
</dbReference>
<gene>
    <name evidence="2" type="ORF">TWF481_007886</name>
</gene>
<dbReference type="AlphaFoldDB" id="A0AAV9W7G3"/>
<accession>A0AAV9W7G3</accession>
<proteinExistence type="predicted"/>
<dbReference type="EMBL" id="JAVHJL010000005">
    <property type="protein sequence ID" value="KAK6502844.1"/>
    <property type="molecule type" value="Genomic_DNA"/>
</dbReference>
<organism evidence="2 3">
    <name type="scientific">Arthrobotrys musiformis</name>
    <dbReference type="NCBI Taxonomy" id="47236"/>
    <lineage>
        <taxon>Eukaryota</taxon>
        <taxon>Fungi</taxon>
        <taxon>Dikarya</taxon>
        <taxon>Ascomycota</taxon>
        <taxon>Pezizomycotina</taxon>
        <taxon>Orbiliomycetes</taxon>
        <taxon>Orbiliales</taxon>
        <taxon>Orbiliaceae</taxon>
        <taxon>Arthrobotrys</taxon>
    </lineage>
</organism>
<feature type="compositionally biased region" description="Polar residues" evidence="1">
    <location>
        <begin position="37"/>
        <end position="54"/>
    </location>
</feature>
<evidence type="ECO:0000313" key="2">
    <source>
        <dbReference type="EMBL" id="KAK6502844.1"/>
    </source>
</evidence>
<comment type="caution">
    <text evidence="2">The sequence shown here is derived from an EMBL/GenBank/DDBJ whole genome shotgun (WGS) entry which is preliminary data.</text>
</comment>
<keyword evidence="3" id="KW-1185">Reference proteome</keyword>
<name>A0AAV9W7G3_9PEZI</name>